<proteinExistence type="predicted"/>
<evidence type="ECO:0000313" key="3">
    <source>
        <dbReference type="Proteomes" id="UP000007880"/>
    </source>
</evidence>
<name>I0I158_CALAS</name>
<organism evidence="2 3">
    <name type="scientific">Caldilinea aerophila (strain DSM 14535 / JCM 11387 / NBRC 104270 / STL-6-O1)</name>
    <dbReference type="NCBI Taxonomy" id="926550"/>
    <lineage>
        <taxon>Bacteria</taxon>
        <taxon>Bacillati</taxon>
        <taxon>Chloroflexota</taxon>
        <taxon>Caldilineae</taxon>
        <taxon>Caldilineales</taxon>
        <taxon>Caldilineaceae</taxon>
        <taxon>Caldilinea</taxon>
    </lineage>
</organism>
<protein>
    <submittedName>
        <fullName evidence="2">Uncharacterized protein</fullName>
    </submittedName>
</protein>
<dbReference type="HOGENOM" id="CLU_1228050_0_0_0"/>
<reference evidence="2 3" key="1">
    <citation type="submission" date="2012-02" db="EMBL/GenBank/DDBJ databases">
        <title>Complete genome sequence of Caldilinea aerophila DSM 14535 (= NBRC 102666).</title>
        <authorList>
            <person name="Oguchi A."/>
            <person name="Hosoyama A."/>
            <person name="Sekine M."/>
            <person name="Fukai R."/>
            <person name="Kato Y."/>
            <person name="Nakamura S."/>
            <person name="Hanada S."/>
            <person name="Yamazaki S."/>
            <person name="Fujita N."/>
        </authorList>
    </citation>
    <scope>NUCLEOTIDE SEQUENCE [LARGE SCALE GENOMIC DNA]</scope>
    <source>
        <strain evidence="3">DSM 14535 / JCM 11387 / NBRC 104270 / STL-6-O1</strain>
    </source>
</reference>
<feature type="compositionally biased region" description="Pro residues" evidence="1">
    <location>
        <begin position="107"/>
        <end position="118"/>
    </location>
</feature>
<accession>I0I158</accession>
<keyword evidence="3" id="KW-1185">Reference proteome</keyword>
<dbReference type="EMBL" id="AP012337">
    <property type="protein sequence ID" value="BAL98995.1"/>
    <property type="molecule type" value="Genomic_DNA"/>
</dbReference>
<evidence type="ECO:0000313" key="2">
    <source>
        <dbReference type="EMBL" id="BAL98995.1"/>
    </source>
</evidence>
<feature type="region of interest" description="Disordered" evidence="1">
    <location>
        <begin position="96"/>
        <end position="124"/>
    </location>
</feature>
<feature type="compositionally biased region" description="Low complexity" evidence="1">
    <location>
        <begin position="96"/>
        <end position="106"/>
    </location>
</feature>
<dbReference type="RefSeq" id="WP_014432236.1">
    <property type="nucleotide sequence ID" value="NC_017079.1"/>
</dbReference>
<dbReference type="KEGG" id="cap:CLDAP_09560"/>
<evidence type="ECO:0000256" key="1">
    <source>
        <dbReference type="SAM" id="MobiDB-lite"/>
    </source>
</evidence>
<dbReference type="Proteomes" id="UP000007880">
    <property type="component" value="Chromosome"/>
</dbReference>
<gene>
    <name evidence="2" type="ordered locus">CLDAP_09560</name>
</gene>
<dbReference type="AlphaFoldDB" id="I0I158"/>
<sequence>MGKHWLLMIGVEMMLIAALFGVVSAFSDSDNFPLQRMTPSPAFTLSIPTPLRILPLPTVELTPTLAVTATPPLAPTRPVTATPALTPTRTVAVTPVRTPTPTRTAPPVTPLRTPPPPEIGEDEDGSDIIEFTAAPLRLRGQIQLTWRYVGEPFEGNFLVERSVNGGVWRAVSTCTAPYAPDVERYRCLETGLISGSTYAYRICTARQKTSCVDQEVVESAPVKAP</sequence>